<proteinExistence type="predicted"/>
<keyword evidence="2" id="KW-1133">Transmembrane helix</keyword>
<sequence>MGSSPVVLAVLLFLGSLAITLYNAHSAPWHHLPIWWDLFGNPWIYGPRWVALLSVPVLTLLVPLFYNMAALRNYNLLHHGAASKQSVFNIIVLPALFLFTIQAYVILPAETDPSHKFPARIFVSNTAIWVLVWFGHNLKYVEQNNVVGIISPWTTDANWDALHSQAGLIFELCGTLLFILSFVVPIGWPMLVTLLVCLQLETFFNSIRLDAGGCENFHFHEYSVELNVDSTPPSSQFRRKKLHGQISNDESKHKAQHVGHPVIQSWRLVDAPNSCCNQQEEESDDVGRWQKTPMLQS</sequence>
<feature type="signal peptide" evidence="3">
    <location>
        <begin position="1"/>
        <end position="18"/>
    </location>
</feature>
<evidence type="ECO:0000256" key="1">
    <source>
        <dbReference type="SAM" id="MobiDB-lite"/>
    </source>
</evidence>
<evidence type="ECO:0000256" key="2">
    <source>
        <dbReference type="SAM" id="Phobius"/>
    </source>
</evidence>
<protein>
    <submittedName>
        <fullName evidence="4">Predicted protein</fullName>
    </submittedName>
</protein>
<organism>
    <name type="scientific">Physcomitrium patens</name>
    <name type="common">Spreading-leaved earth moss</name>
    <name type="synonym">Physcomitrella patens</name>
    <dbReference type="NCBI Taxonomy" id="3218"/>
    <lineage>
        <taxon>Eukaryota</taxon>
        <taxon>Viridiplantae</taxon>
        <taxon>Streptophyta</taxon>
        <taxon>Embryophyta</taxon>
        <taxon>Bryophyta</taxon>
        <taxon>Bryophytina</taxon>
        <taxon>Bryopsida</taxon>
        <taxon>Funariidae</taxon>
        <taxon>Funariales</taxon>
        <taxon>Funariaceae</taxon>
        <taxon>Physcomitrium</taxon>
    </lineage>
</organism>
<feature type="transmembrane region" description="Helical" evidence="2">
    <location>
        <begin position="50"/>
        <end position="66"/>
    </location>
</feature>
<feature type="transmembrane region" description="Helical" evidence="2">
    <location>
        <begin position="87"/>
        <end position="107"/>
    </location>
</feature>
<dbReference type="EMBL" id="DS545325">
    <property type="protein sequence ID" value="EDQ50084.1"/>
    <property type="molecule type" value="Genomic_DNA"/>
</dbReference>
<reference evidence="4" key="1">
    <citation type="journal article" date="2008" name="Science">
        <title>The Physcomitrella genome reveals evolutionary insights into the conquest of land by plants.</title>
        <authorList>
            <person name="Rensing S."/>
            <person name="Lang D."/>
            <person name="Zimmer A."/>
            <person name="Terry A."/>
            <person name="Salamov A."/>
            <person name="Shapiro H."/>
            <person name="Nishiyama T."/>
            <person name="Perroud P.-F."/>
            <person name="Lindquist E."/>
            <person name="Kamisugi Y."/>
            <person name="Tanahashi T."/>
            <person name="Sakakibara K."/>
            <person name="Fujita T."/>
            <person name="Oishi K."/>
            <person name="Shin-I T."/>
            <person name="Kuroki Y."/>
            <person name="Toyoda A."/>
            <person name="Suzuki Y."/>
            <person name="Hashimoto A."/>
            <person name="Yamaguchi K."/>
            <person name="Sugano A."/>
            <person name="Kohara Y."/>
            <person name="Fujiyama A."/>
            <person name="Anterola A."/>
            <person name="Aoki S."/>
            <person name="Ashton N."/>
            <person name="Barbazuk W.B."/>
            <person name="Barker E."/>
            <person name="Bennetzen J."/>
            <person name="Bezanilla M."/>
            <person name="Blankenship R."/>
            <person name="Cho S.H."/>
            <person name="Dutcher S."/>
            <person name="Estelle M."/>
            <person name="Fawcett J.A."/>
            <person name="Gundlach H."/>
            <person name="Hanada K."/>
            <person name="Heyl A."/>
            <person name="Hicks K.A."/>
            <person name="Hugh J."/>
            <person name="Lohr M."/>
            <person name="Mayer K."/>
            <person name="Melkozernov A."/>
            <person name="Murata T."/>
            <person name="Nelson D."/>
            <person name="Pils B."/>
            <person name="Prigge M."/>
            <person name="Reiss B."/>
            <person name="Renner T."/>
            <person name="Rombauts S."/>
            <person name="Rushton P."/>
            <person name="Sanderfoot A."/>
            <person name="Schween G."/>
            <person name="Shiu S.-H."/>
            <person name="Stueber K."/>
            <person name="Theodoulou F.L."/>
            <person name="Tu H."/>
            <person name="Van de Peer Y."/>
            <person name="Verrier P.J."/>
            <person name="Waters E."/>
            <person name="Wood A."/>
            <person name="Yang L."/>
            <person name="Cove D."/>
            <person name="Cuming A."/>
            <person name="Hasebe M."/>
            <person name="Lucas S."/>
            <person name="Mishler D.B."/>
            <person name="Reski R."/>
            <person name="Grigoriev I."/>
            <person name="Quatrano R.S."/>
            <person name="Boore J.L."/>
        </authorList>
    </citation>
    <scope>NUCLEOTIDE SEQUENCE [LARGE SCALE GENOMIC DNA]</scope>
</reference>
<name>A9U2L6_PHYPA</name>
<keyword evidence="2" id="KW-0812">Transmembrane</keyword>
<gene>
    <name evidence="4" type="ORF">PHYPADRAFT_173334</name>
</gene>
<feature type="region of interest" description="Disordered" evidence="1">
    <location>
        <begin position="277"/>
        <end position="297"/>
    </location>
</feature>
<feature type="chain" id="PRO_5002741983" evidence="3">
    <location>
        <begin position="19"/>
        <end position="297"/>
    </location>
</feature>
<dbReference type="PANTHER" id="PTHR37810:SF5">
    <property type="entry name" value="IMMUNITY PROTEIN SDPI"/>
    <property type="match status" value="1"/>
</dbReference>
<keyword evidence="2" id="KW-0472">Membrane</keyword>
<accession>A9U2L6</accession>
<evidence type="ECO:0000256" key="3">
    <source>
        <dbReference type="SAM" id="SignalP"/>
    </source>
</evidence>
<evidence type="ECO:0000313" key="4">
    <source>
        <dbReference type="EMBL" id="EDQ50084.1"/>
    </source>
</evidence>
<feature type="transmembrane region" description="Helical" evidence="2">
    <location>
        <begin position="176"/>
        <end position="198"/>
    </location>
</feature>
<keyword evidence="3" id="KW-0732">Signal</keyword>
<dbReference type="AlphaFoldDB" id="A9U2L6"/>
<dbReference type="PANTHER" id="PTHR37810">
    <property type="entry name" value="IMMUNITY PROTEIN SDPI"/>
    <property type="match status" value="1"/>
</dbReference>